<proteinExistence type="inferred from homology"/>
<accession>A0A5E4RVP7</accession>
<organism evidence="3 4">
    <name type="scientific">Pandoraea terrae</name>
    <dbReference type="NCBI Taxonomy" id="1537710"/>
    <lineage>
        <taxon>Bacteria</taxon>
        <taxon>Pseudomonadati</taxon>
        <taxon>Pseudomonadota</taxon>
        <taxon>Betaproteobacteria</taxon>
        <taxon>Burkholderiales</taxon>
        <taxon>Burkholderiaceae</taxon>
        <taxon>Pandoraea</taxon>
    </lineage>
</organism>
<feature type="transmembrane region" description="Helical" evidence="2">
    <location>
        <begin position="63"/>
        <end position="86"/>
    </location>
</feature>
<evidence type="ECO:0000256" key="2">
    <source>
        <dbReference type="SAM" id="Phobius"/>
    </source>
</evidence>
<name>A0A5E4RVP7_9BURK</name>
<dbReference type="Proteomes" id="UP000414233">
    <property type="component" value="Unassembled WGS sequence"/>
</dbReference>
<dbReference type="PANTHER" id="PTHR33219:SF14">
    <property type="entry name" value="PROTEIN COFACTOR ASSEMBLY OF COMPLEX C SUBUNIT B CCB3, CHLOROPLASTIC-RELATED"/>
    <property type="match status" value="1"/>
</dbReference>
<dbReference type="EMBL" id="CABPRZ010000001">
    <property type="protein sequence ID" value="VVD66901.1"/>
    <property type="molecule type" value="Genomic_DNA"/>
</dbReference>
<reference evidence="3 4" key="1">
    <citation type="submission" date="2019-08" db="EMBL/GenBank/DDBJ databases">
        <authorList>
            <person name="Peeters C."/>
        </authorList>
    </citation>
    <scope>NUCLEOTIDE SEQUENCE [LARGE SCALE GENOMIC DNA]</scope>
    <source>
        <strain evidence="3 4">LMG 30175</strain>
    </source>
</reference>
<protein>
    <submittedName>
        <fullName evidence="3">Membrane protein</fullName>
    </submittedName>
</protein>
<keyword evidence="2" id="KW-1133">Transmembrane helix</keyword>
<gene>
    <name evidence="3" type="ORF">PTE30175_00391</name>
</gene>
<dbReference type="InterPro" id="IPR003425">
    <property type="entry name" value="CCB3/YggT"/>
</dbReference>
<evidence type="ECO:0000313" key="3">
    <source>
        <dbReference type="EMBL" id="VVD66901.1"/>
    </source>
</evidence>
<evidence type="ECO:0000313" key="4">
    <source>
        <dbReference type="Proteomes" id="UP000414233"/>
    </source>
</evidence>
<keyword evidence="4" id="KW-1185">Reference proteome</keyword>
<dbReference type="GO" id="GO:0016020">
    <property type="term" value="C:membrane"/>
    <property type="evidence" value="ECO:0007669"/>
    <property type="project" value="InterPro"/>
</dbReference>
<dbReference type="OrthoDB" id="9806665at2"/>
<dbReference type="RefSeq" id="WP_150695349.1">
    <property type="nucleotide sequence ID" value="NZ_CABPRZ010000001.1"/>
</dbReference>
<dbReference type="Pfam" id="PF02325">
    <property type="entry name" value="CCB3_YggT"/>
    <property type="match status" value="2"/>
</dbReference>
<keyword evidence="2" id="KW-0812">Transmembrane</keyword>
<keyword evidence="2" id="KW-0472">Membrane</keyword>
<dbReference type="PANTHER" id="PTHR33219">
    <property type="entry name" value="YLMG HOMOLOG PROTEIN 2, CHLOROPLASTIC"/>
    <property type="match status" value="1"/>
</dbReference>
<feature type="transmembrane region" description="Helical" evidence="2">
    <location>
        <begin position="162"/>
        <end position="183"/>
    </location>
</feature>
<evidence type="ECO:0000256" key="1">
    <source>
        <dbReference type="ARBA" id="ARBA00010894"/>
    </source>
</evidence>
<dbReference type="AlphaFoldDB" id="A0A5E4RVP7"/>
<comment type="similarity">
    <text evidence="1">Belongs to the YggT family.</text>
</comment>
<sequence>MLVDIARLLLDLVFSLFGALLILRAWSQASRLPPRNPMSQGVFQVTNWLVLPLRRVIPGVGGVDWACLIGAWLCAIIYLVLMTSVAGGMPLAVFPRGLAVAAVLVLKWGVNLVMWLTLLMAVLSWVNPRSVAMPILQHLLDPMLRPIRRVMPLIGGFDLSPLVLFLLMQIAVIVLSRLSLFFAML</sequence>
<feature type="transmembrane region" description="Helical" evidence="2">
    <location>
        <begin position="98"/>
        <end position="126"/>
    </location>
</feature>